<organism evidence="1 2">
    <name type="scientific">Phytophthora fragariaefolia</name>
    <dbReference type="NCBI Taxonomy" id="1490495"/>
    <lineage>
        <taxon>Eukaryota</taxon>
        <taxon>Sar</taxon>
        <taxon>Stramenopiles</taxon>
        <taxon>Oomycota</taxon>
        <taxon>Peronosporomycetes</taxon>
        <taxon>Peronosporales</taxon>
        <taxon>Peronosporaceae</taxon>
        <taxon>Phytophthora</taxon>
    </lineage>
</organism>
<keyword evidence="2" id="KW-1185">Reference proteome</keyword>
<dbReference type="OrthoDB" id="101778at2759"/>
<name>A0A9W6U4P0_9STRA</name>
<evidence type="ECO:0000313" key="1">
    <source>
        <dbReference type="EMBL" id="GMF28840.1"/>
    </source>
</evidence>
<reference evidence="1" key="1">
    <citation type="submission" date="2023-04" db="EMBL/GenBank/DDBJ databases">
        <title>Phytophthora fragariaefolia NBRC 109709.</title>
        <authorList>
            <person name="Ichikawa N."/>
            <person name="Sato H."/>
            <person name="Tonouchi N."/>
        </authorList>
    </citation>
    <scope>NUCLEOTIDE SEQUENCE</scope>
    <source>
        <strain evidence="1">NBRC 109709</strain>
    </source>
</reference>
<accession>A0A9W6U4P0</accession>
<protein>
    <submittedName>
        <fullName evidence="1">Unnamed protein product</fullName>
    </submittedName>
</protein>
<evidence type="ECO:0000313" key="2">
    <source>
        <dbReference type="Proteomes" id="UP001165121"/>
    </source>
</evidence>
<dbReference type="Proteomes" id="UP001165121">
    <property type="component" value="Unassembled WGS sequence"/>
</dbReference>
<dbReference type="EMBL" id="BSXT01000500">
    <property type="protein sequence ID" value="GMF28840.1"/>
    <property type="molecule type" value="Genomic_DNA"/>
</dbReference>
<gene>
    <name evidence="1" type="ORF">Pfra01_000605500</name>
</gene>
<proteinExistence type="predicted"/>
<comment type="caution">
    <text evidence="1">The sequence shown here is derived from an EMBL/GenBank/DDBJ whole genome shotgun (WGS) entry which is preliminary data.</text>
</comment>
<dbReference type="AlphaFoldDB" id="A0A9W6U4P0"/>
<sequence>MDASNVGLCALEASSSLALTYAFSSDELDLINEFKSGVANGFDINFRELLSCAFAVHAWDRRLSTFAVQGGRPHHVHFQICNGVTQVWHTHLG</sequence>